<dbReference type="CDD" id="cd03293">
    <property type="entry name" value="ABC_NrtD_SsuB_transporters"/>
    <property type="match status" value="1"/>
</dbReference>
<proteinExistence type="inferred from homology"/>
<dbReference type="SMART" id="SM00382">
    <property type="entry name" value="AAA"/>
    <property type="match status" value="1"/>
</dbReference>
<keyword evidence="7" id="KW-1185">Reference proteome</keyword>
<evidence type="ECO:0000256" key="1">
    <source>
        <dbReference type="ARBA" id="ARBA00005417"/>
    </source>
</evidence>
<keyword evidence="4 6" id="KW-0067">ATP-binding</keyword>
<dbReference type="EMBL" id="PQFZ01000014">
    <property type="protein sequence ID" value="POR48651.1"/>
    <property type="molecule type" value="Genomic_DNA"/>
</dbReference>
<dbReference type="PROSITE" id="PS00211">
    <property type="entry name" value="ABC_TRANSPORTER_1"/>
    <property type="match status" value="1"/>
</dbReference>
<dbReference type="SUPFAM" id="SSF52540">
    <property type="entry name" value="P-loop containing nucleoside triphosphate hydrolases"/>
    <property type="match status" value="1"/>
</dbReference>
<evidence type="ECO:0000256" key="4">
    <source>
        <dbReference type="ARBA" id="ARBA00022840"/>
    </source>
</evidence>
<evidence type="ECO:0000256" key="3">
    <source>
        <dbReference type="ARBA" id="ARBA00022741"/>
    </source>
</evidence>
<dbReference type="AlphaFoldDB" id="A0A2S4M1S1"/>
<evidence type="ECO:0000313" key="6">
    <source>
        <dbReference type="EMBL" id="POR48651.1"/>
    </source>
</evidence>
<dbReference type="PANTHER" id="PTHR42788">
    <property type="entry name" value="TAURINE IMPORT ATP-BINDING PROTEIN-RELATED"/>
    <property type="match status" value="1"/>
</dbReference>
<dbReference type="Pfam" id="PF00005">
    <property type="entry name" value="ABC_tran"/>
    <property type="match status" value="1"/>
</dbReference>
<reference evidence="6 7" key="1">
    <citation type="submission" date="2018-01" db="EMBL/GenBank/DDBJ databases">
        <title>Genomic Encyclopedia of Type Strains, Phase III (KMG-III): the genomes of soil and plant-associated and newly described type strains.</title>
        <authorList>
            <person name="Whitman W."/>
        </authorList>
    </citation>
    <scope>NUCLEOTIDE SEQUENCE [LARGE SCALE GENOMIC DNA]</scope>
    <source>
        <strain evidence="6 7">1131</strain>
    </source>
</reference>
<dbReference type="Proteomes" id="UP000236919">
    <property type="component" value="Unassembled WGS sequence"/>
</dbReference>
<dbReference type="GO" id="GO:0005524">
    <property type="term" value="F:ATP binding"/>
    <property type="evidence" value="ECO:0007669"/>
    <property type="project" value="UniProtKB-KW"/>
</dbReference>
<dbReference type="PROSITE" id="PS50893">
    <property type="entry name" value="ABC_TRANSPORTER_2"/>
    <property type="match status" value="1"/>
</dbReference>
<protein>
    <submittedName>
        <fullName evidence="6">NitT/TauT family transport system ATP-binding protein</fullName>
    </submittedName>
</protein>
<sequence>MPAILSAEHVTKSYPAGGADVVAVRDLSLDVEEGELLCLLGASGCGKSTMLNLFAGFASPTSGRVLLRGAPITGIEPRCGMVFQSYALFPWKTVRQNVEFPLRMRGVPRHERRGMAEFFIDMVQLNGFADHYPAELSGGMQQRVTLARSLAADPEVLLMDEPFAALDAMTRQVMQDELLRIQERSGKTIVFITHNIDEAIVLGHRIVVMSARPGRIRTIIPNALPRPRDIHVQTSPAFAELKNEIWNHVEEEVTQHMAASRLAEPA</sequence>
<evidence type="ECO:0000259" key="5">
    <source>
        <dbReference type="PROSITE" id="PS50893"/>
    </source>
</evidence>
<evidence type="ECO:0000313" key="7">
    <source>
        <dbReference type="Proteomes" id="UP000236919"/>
    </source>
</evidence>
<comment type="caution">
    <text evidence="6">The sequence shown here is derived from an EMBL/GenBank/DDBJ whole genome shotgun (WGS) entry which is preliminary data.</text>
</comment>
<keyword evidence="2" id="KW-0813">Transport</keyword>
<comment type="similarity">
    <text evidence="1">Belongs to the ABC transporter superfamily.</text>
</comment>
<dbReference type="InterPro" id="IPR027417">
    <property type="entry name" value="P-loop_NTPase"/>
</dbReference>
<dbReference type="InterPro" id="IPR003593">
    <property type="entry name" value="AAA+_ATPase"/>
</dbReference>
<feature type="domain" description="ABC transporter" evidence="5">
    <location>
        <begin position="5"/>
        <end position="236"/>
    </location>
</feature>
<accession>A0A2S4M1S1</accession>
<gene>
    <name evidence="6" type="ORF">CYD53_11483</name>
</gene>
<dbReference type="InterPro" id="IPR017871">
    <property type="entry name" value="ABC_transporter-like_CS"/>
</dbReference>
<name>A0A2S4M1S1_9HYPH</name>
<dbReference type="Gene3D" id="3.40.50.300">
    <property type="entry name" value="P-loop containing nucleotide triphosphate hydrolases"/>
    <property type="match status" value="1"/>
</dbReference>
<dbReference type="PANTHER" id="PTHR42788:SF13">
    <property type="entry name" value="ALIPHATIC SULFONATES IMPORT ATP-BINDING PROTEIN SSUB"/>
    <property type="match status" value="1"/>
</dbReference>
<dbReference type="InterPro" id="IPR050166">
    <property type="entry name" value="ABC_transporter_ATP-bind"/>
</dbReference>
<keyword evidence="3" id="KW-0547">Nucleotide-binding</keyword>
<evidence type="ECO:0000256" key="2">
    <source>
        <dbReference type="ARBA" id="ARBA00022448"/>
    </source>
</evidence>
<dbReference type="OrthoDB" id="9807242at2"/>
<dbReference type="RefSeq" id="WP_103720035.1">
    <property type="nucleotide sequence ID" value="NZ_PQFZ01000014.1"/>
</dbReference>
<dbReference type="GO" id="GO:0016887">
    <property type="term" value="F:ATP hydrolysis activity"/>
    <property type="evidence" value="ECO:0007669"/>
    <property type="project" value="InterPro"/>
</dbReference>
<organism evidence="6 7">
    <name type="scientific">Bosea psychrotolerans</name>
    <dbReference type="NCBI Taxonomy" id="1871628"/>
    <lineage>
        <taxon>Bacteria</taxon>
        <taxon>Pseudomonadati</taxon>
        <taxon>Pseudomonadota</taxon>
        <taxon>Alphaproteobacteria</taxon>
        <taxon>Hyphomicrobiales</taxon>
        <taxon>Boseaceae</taxon>
        <taxon>Bosea</taxon>
    </lineage>
</organism>
<dbReference type="InterPro" id="IPR003439">
    <property type="entry name" value="ABC_transporter-like_ATP-bd"/>
</dbReference>